<evidence type="ECO:0000313" key="2">
    <source>
        <dbReference type="Proteomes" id="UP000267268"/>
    </source>
</evidence>
<dbReference type="OrthoDB" id="1332052at2"/>
<proteinExistence type="predicted"/>
<accession>A0A3Q9FVA1</accession>
<organism evidence="1 2">
    <name type="scientific">Flammeovirga pectinis</name>
    <dbReference type="NCBI Taxonomy" id="2494373"/>
    <lineage>
        <taxon>Bacteria</taxon>
        <taxon>Pseudomonadati</taxon>
        <taxon>Bacteroidota</taxon>
        <taxon>Cytophagia</taxon>
        <taxon>Cytophagales</taxon>
        <taxon>Flammeovirgaceae</taxon>
        <taxon>Flammeovirga</taxon>
    </lineage>
</organism>
<protein>
    <submittedName>
        <fullName evidence="1">Uncharacterized protein</fullName>
    </submittedName>
</protein>
<keyword evidence="2" id="KW-1185">Reference proteome</keyword>
<gene>
    <name evidence="1" type="ORF">EI427_23735</name>
</gene>
<name>A0A3Q9FVA1_9BACT</name>
<sequence length="131" mass="14311">MNKYPSESMPLDGSLWGIAKISNGLIDKLGDKGNTFDGVDFVVTMSGKLKIGKKHHFLGKGESVQAAGTLKIVKGKVKKIENDSGHYLPSIEETLLFPAIFEDLGLKIKGAALKIKYIKNGKFETITKFVQ</sequence>
<dbReference type="KEGG" id="fll:EI427_23735"/>
<dbReference type="EMBL" id="CP034563">
    <property type="protein sequence ID" value="AZQ65228.1"/>
    <property type="molecule type" value="Genomic_DNA"/>
</dbReference>
<dbReference type="RefSeq" id="WP_126619744.1">
    <property type="nucleotide sequence ID" value="NZ_CP034563.1"/>
</dbReference>
<reference evidence="1 2" key="1">
    <citation type="submission" date="2018-12" db="EMBL/GenBank/DDBJ databases">
        <title>Flammeovirga pectinis sp. nov., isolated from the gut of the Korean scallop, Patinopecten yessoensis.</title>
        <authorList>
            <person name="Bae J.-W."/>
            <person name="Jeong Y.-S."/>
            <person name="Kang W."/>
        </authorList>
    </citation>
    <scope>NUCLEOTIDE SEQUENCE [LARGE SCALE GENOMIC DNA]</scope>
    <source>
        <strain evidence="1 2">L12M1</strain>
    </source>
</reference>
<dbReference type="AlphaFoldDB" id="A0A3Q9FVA1"/>
<dbReference type="Proteomes" id="UP000267268">
    <property type="component" value="Chromosome 2"/>
</dbReference>
<evidence type="ECO:0000313" key="1">
    <source>
        <dbReference type="EMBL" id="AZQ65228.1"/>
    </source>
</evidence>